<protein>
    <submittedName>
        <fullName evidence="2">D-serine dehydratase-like</fullName>
    </submittedName>
</protein>
<comment type="caution">
    <text evidence="2">The sequence shown here is derived from an EMBL/GenBank/DDBJ whole genome shotgun (WGS) entry which is preliminary data.</text>
</comment>
<feature type="domain" description="Alanine racemase N-terminal" evidence="1">
    <location>
        <begin position="21"/>
        <end position="232"/>
    </location>
</feature>
<dbReference type="EMBL" id="JAHLQT010026473">
    <property type="protein sequence ID" value="KAG7163256.1"/>
    <property type="molecule type" value="Genomic_DNA"/>
</dbReference>
<dbReference type="InterPro" id="IPR001608">
    <property type="entry name" value="Ala_racemase_N"/>
</dbReference>
<dbReference type="Gene3D" id="3.20.20.10">
    <property type="entry name" value="Alanine racemase"/>
    <property type="match status" value="1"/>
</dbReference>
<evidence type="ECO:0000259" key="1">
    <source>
        <dbReference type="Pfam" id="PF01168"/>
    </source>
</evidence>
<dbReference type="InterPro" id="IPR029066">
    <property type="entry name" value="PLP-binding_barrel"/>
</dbReference>
<organism evidence="2 3">
    <name type="scientific">Homarus americanus</name>
    <name type="common">American lobster</name>
    <dbReference type="NCBI Taxonomy" id="6706"/>
    <lineage>
        <taxon>Eukaryota</taxon>
        <taxon>Metazoa</taxon>
        <taxon>Ecdysozoa</taxon>
        <taxon>Arthropoda</taxon>
        <taxon>Crustacea</taxon>
        <taxon>Multicrustacea</taxon>
        <taxon>Malacostraca</taxon>
        <taxon>Eumalacostraca</taxon>
        <taxon>Eucarida</taxon>
        <taxon>Decapoda</taxon>
        <taxon>Pleocyemata</taxon>
        <taxon>Astacidea</taxon>
        <taxon>Nephropoidea</taxon>
        <taxon>Nephropidae</taxon>
        <taxon>Homarus</taxon>
    </lineage>
</organism>
<dbReference type="Pfam" id="PF01168">
    <property type="entry name" value="Ala_racemase_N"/>
    <property type="match status" value="1"/>
</dbReference>
<dbReference type="SUPFAM" id="SSF51419">
    <property type="entry name" value="PLP-binding barrel"/>
    <property type="match status" value="1"/>
</dbReference>
<dbReference type="GO" id="GO:0036088">
    <property type="term" value="P:D-serine catabolic process"/>
    <property type="evidence" value="ECO:0007669"/>
    <property type="project" value="TreeGrafter"/>
</dbReference>
<dbReference type="GO" id="GO:0008721">
    <property type="term" value="F:D-serine ammonia-lyase activity"/>
    <property type="evidence" value="ECO:0007669"/>
    <property type="project" value="TreeGrafter"/>
</dbReference>
<dbReference type="PANTHER" id="PTHR28004:SF2">
    <property type="entry name" value="D-SERINE DEHYDRATASE"/>
    <property type="match status" value="1"/>
</dbReference>
<reference evidence="2" key="1">
    <citation type="journal article" date="2021" name="Sci. Adv.">
        <title>The American lobster genome reveals insights on longevity, neural, and immune adaptations.</title>
        <authorList>
            <person name="Polinski J.M."/>
            <person name="Zimin A.V."/>
            <person name="Clark K.F."/>
            <person name="Kohn A.B."/>
            <person name="Sadowski N."/>
            <person name="Timp W."/>
            <person name="Ptitsyn A."/>
            <person name="Khanna P."/>
            <person name="Romanova D.Y."/>
            <person name="Williams P."/>
            <person name="Greenwood S.J."/>
            <person name="Moroz L.L."/>
            <person name="Walt D.R."/>
            <person name="Bodnar A.G."/>
        </authorList>
    </citation>
    <scope>NUCLEOTIDE SEQUENCE</scope>
    <source>
        <strain evidence="2">GMGI-L3</strain>
    </source>
</reference>
<dbReference type="PANTHER" id="PTHR28004">
    <property type="entry name" value="ZGC:162816-RELATED"/>
    <property type="match status" value="1"/>
</dbReference>
<gene>
    <name evidence="2" type="ORF">Hamer_G004363</name>
</gene>
<sequence length="297" mass="32762">MAEGASVGRRVEELTTPAFLVDLAKVKTNCANMLATCKTIGVSLRAQTKTHKTIECAVLQTGESKSGLVTSTLEEAEFYARHGFDDILYGYPLIPHHMPRVIALTRQLKKFHVMVDSQLAVDTLKDTPTPGKPWSVFLKVDCGNKRAGVWWEDEAGVDMALQLHNAPNITFVGVYVHCGNTYGAKRLLKFVDRLKQRGVTCTTVGTGSTPSCRQPSDNMKNLTEIHPGNYTFLDVQQWSLGSCSQEDIACCVATRVIGHYPHRNQMLIDCGFVGLTKQGYGHMDTGYGVFRGHPNLK</sequence>
<proteinExistence type="predicted"/>
<dbReference type="Proteomes" id="UP000747542">
    <property type="component" value="Unassembled WGS sequence"/>
</dbReference>
<name>A0A8J5JVU5_HOMAM</name>
<evidence type="ECO:0000313" key="2">
    <source>
        <dbReference type="EMBL" id="KAG7163256.1"/>
    </source>
</evidence>
<dbReference type="AlphaFoldDB" id="A0A8J5JVU5"/>
<dbReference type="InterPro" id="IPR042208">
    <property type="entry name" value="D-ser_dehydrat-like_sf"/>
</dbReference>
<dbReference type="Gene3D" id="2.40.37.20">
    <property type="entry name" value="D-serine dehydratase-like domain"/>
    <property type="match status" value="1"/>
</dbReference>
<accession>A0A8J5JVU5</accession>
<keyword evidence="3" id="KW-1185">Reference proteome</keyword>
<evidence type="ECO:0000313" key="3">
    <source>
        <dbReference type="Proteomes" id="UP000747542"/>
    </source>
</evidence>
<dbReference type="InterPro" id="IPR051466">
    <property type="entry name" value="D-amino_acid_metab_enzyme"/>
</dbReference>